<evidence type="ECO:0000256" key="3">
    <source>
        <dbReference type="ARBA" id="ARBA00022692"/>
    </source>
</evidence>
<feature type="transmembrane region" description="Helical" evidence="7">
    <location>
        <begin position="69"/>
        <end position="91"/>
    </location>
</feature>
<reference evidence="8 9" key="1">
    <citation type="submission" date="2020-02" db="EMBL/GenBank/DDBJ databases">
        <title>Bird 10,000 Genomes (B10K) Project - Family phase.</title>
        <authorList>
            <person name="Zhang G."/>
        </authorList>
    </citation>
    <scope>NUCLEOTIDE SEQUENCE [LARGE SCALE GENOMIC DNA]</scope>
    <source>
        <strain evidence="8">B10K-DU-013-51</strain>
        <tissue evidence="8">Mixed tissue sample</tissue>
    </source>
</reference>
<accession>A0A7L4N423</accession>
<feature type="transmembrane region" description="Helical" evidence="7">
    <location>
        <begin position="163"/>
        <end position="191"/>
    </location>
</feature>
<keyword evidence="3 7" id="KW-0812">Transmembrane</keyword>
<gene>
    <name evidence="8" type="primary">Nipal2</name>
    <name evidence="8" type="ORF">CEYCYA_R02939</name>
</gene>
<feature type="compositionally biased region" description="Polar residues" evidence="6">
    <location>
        <begin position="321"/>
        <end position="333"/>
    </location>
</feature>
<dbReference type="OrthoDB" id="165382at2759"/>
<dbReference type="AlphaFoldDB" id="A0A7L4N423"/>
<evidence type="ECO:0000256" key="5">
    <source>
        <dbReference type="ARBA" id="ARBA00023136"/>
    </source>
</evidence>
<comment type="similarity">
    <text evidence="2">Belongs to the NIPA family.</text>
</comment>
<organism evidence="8 9">
    <name type="scientific">Ceyx cyanopectus</name>
    <name type="common">Indigo-banded kingfisher</name>
    <dbReference type="NCBI Taxonomy" id="390723"/>
    <lineage>
        <taxon>Eukaryota</taxon>
        <taxon>Metazoa</taxon>
        <taxon>Chordata</taxon>
        <taxon>Craniata</taxon>
        <taxon>Vertebrata</taxon>
        <taxon>Euteleostomi</taxon>
        <taxon>Archelosauria</taxon>
        <taxon>Archosauria</taxon>
        <taxon>Dinosauria</taxon>
        <taxon>Saurischia</taxon>
        <taxon>Theropoda</taxon>
        <taxon>Coelurosauria</taxon>
        <taxon>Aves</taxon>
        <taxon>Neognathae</taxon>
        <taxon>Neoaves</taxon>
        <taxon>Telluraves</taxon>
        <taxon>Coraciimorphae</taxon>
        <taxon>Coraciiformes</taxon>
        <taxon>Alcedinidae</taxon>
        <taxon>Ceyx</taxon>
    </lineage>
</organism>
<feature type="transmembrane region" description="Helical" evidence="7">
    <location>
        <begin position="45"/>
        <end position="63"/>
    </location>
</feature>
<feature type="non-terminal residue" evidence="8">
    <location>
        <position position="1"/>
    </location>
</feature>
<evidence type="ECO:0000256" key="4">
    <source>
        <dbReference type="ARBA" id="ARBA00022989"/>
    </source>
</evidence>
<protein>
    <submittedName>
        <fullName evidence="8">NPAL2 protein</fullName>
    </submittedName>
</protein>
<feature type="transmembrane region" description="Helical" evidence="7">
    <location>
        <begin position="234"/>
        <end position="254"/>
    </location>
</feature>
<dbReference type="Proteomes" id="UP000586704">
    <property type="component" value="Unassembled WGS sequence"/>
</dbReference>
<feature type="transmembrane region" description="Helical" evidence="7">
    <location>
        <begin position="6"/>
        <end position="24"/>
    </location>
</feature>
<feature type="transmembrane region" description="Helical" evidence="7">
    <location>
        <begin position="98"/>
        <end position="116"/>
    </location>
</feature>
<keyword evidence="4 7" id="KW-1133">Transmembrane helix</keyword>
<comment type="subcellular location">
    <subcellularLocation>
        <location evidence="1">Membrane</location>
        <topology evidence="1">Multi-pass membrane protein</topology>
    </subcellularLocation>
</comment>
<dbReference type="GO" id="GO:0015095">
    <property type="term" value="F:magnesium ion transmembrane transporter activity"/>
    <property type="evidence" value="ECO:0007669"/>
    <property type="project" value="InterPro"/>
</dbReference>
<dbReference type="PANTHER" id="PTHR12570">
    <property type="match status" value="1"/>
</dbReference>
<evidence type="ECO:0000313" key="9">
    <source>
        <dbReference type="Proteomes" id="UP000586704"/>
    </source>
</evidence>
<dbReference type="EMBL" id="VYZU01032688">
    <property type="protein sequence ID" value="NXY84686.1"/>
    <property type="molecule type" value="Genomic_DNA"/>
</dbReference>
<dbReference type="InterPro" id="IPR037185">
    <property type="entry name" value="EmrE-like"/>
</dbReference>
<evidence type="ECO:0000256" key="2">
    <source>
        <dbReference type="ARBA" id="ARBA00007230"/>
    </source>
</evidence>
<dbReference type="GO" id="GO:0016020">
    <property type="term" value="C:membrane"/>
    <property type="evidence" value="ECO:0007669"/>
    <property type="project" value="UniProtKB-SubCell"/>
</dbReference>
<feature type="transmembrane region" description="Helical" evidence="7">
    <location>
        <begin position="260"/>
        <end position="283"/>
    </location>
</feature>
<evidence type="ECO:0000313" key="8">
    <source>
        <dbReference type="EMBL" id="NXY84686.1"/>
    </source>
</evidence>
<keyword evidence="9" id="KW-1185">Reference proteome</keyword>
<evidence type="ECO:0000256" key="7">
    <source>
        <dbReference type="SAM" id="Phobius"/>
    </source>
</evidence>
<evidence type="ECO:0000256" key="1">
    <source>
        <dbReference type="ARBA" id="ARBA00004141"/>
    </source>
</evidence>
<dbReference type="SUPFAM" id="SSF103481">
    <property type="entry name" value="Multidrug resistance efflux transporter EmrE"/>
    <property type="match status" value="1"/>
</dbReference>
<comment type="caution">
    <text evidence="8">The sequence shown here is derived from an EMBL/GenBank/DDBJ whole genome shotgun (WGS) entry which is preliminary data.</text>
</comment>
<feature type="transmembrane region" description="Helical" evidence="7">
    <location>
        <begin position="203"/>
        <end position="222"/>
    </location>
</feature>
<sequence length="333" mass="36292">QTQLLGVLLAAASNFLISVSLNIQKHAHLRLACRAEPKACYRSKLWWSGTALLALGELGNSAAYGFAPLALVAVLGCVSVLGSAFISVLFLKKTVRAGDILGGALTVTGTYLLVTFSPNASQELTARQVQKYLVSWPFLIYLVLEMILFCILLYFYKRRAVKHIVVLLLMVALLASPTVICVKAVASMVALSAEGKMQLTYPIFYIMIVLMAASCAFQVKFLNRAMHLYPATAVVPVNFVFSTTSAILAGVIFYQEFQSAALLSVFMFLLGCLLSFLGVFVIARNQKEEHSQTPFIDCGRIPGQKMTGKIQPDSHSPCYGTLTNENSPVRSQS</sequence>
<dbReference type="Pfam" id="PF05653">
    <property type="entry name" value="Mg_trans_NIPA"/>
    <property type="match status" value="1"/>
</dbReference>
<dbReference type="InterPro" id="IPR008521">
    <property type="entry name" value="Mg_trans_NIPA"/>
</dbReference>
<feature type="transmembrane region" description="Helical" evidence="7">
    <location>
        <begin position="136"/>
        <end position="156"/>
    </location>
</feature>
<name>A0A7L4N423_9AVES</name>
<evidence type="ECO:0000256" key="6">
    <source>
        <dbReference type="SAM" id="MobiDB-lite"/>
    </source>
</evidence>
<feature type="region of interest" description="Disordered" evidence="6">
    <location>
        <begin position="307"/>
        <end position="333"/>
    </location>
</feature>
<proteinExistence type="inferred from homology"/>
<keyword evidence="5 7" id="KW-0472">Membrane</keyword>
<feature type="non-terminal residue" evidence="8">
    <location>
        <position position="333"/>
    </location>
</feature>
<dbReference type="PANTHER" id="PTHR12570:SF16">
    <property type="entry name" value="NIPA-LIKE PROTEIN 2"/>
    <property type="match status" value="1"/>
</dbReference>